<evidence type="ECO:0000313" key="7">
    <source>
        <dbReference type="EMBL" id="KAK9275932.1"/>
    </source>
</evidence>
<dbReference type="Pfam" id="PF00319">
    <property type="entry name" value="SRF-TF"/>
    <property type="match status" value="1"/>
</dbReference>
<dbReference type="PANTHER" id="PTHR48019">
    <property type="entry name" value="SERUM RESPONSE FACTOR HOMOLOG"/>
    <property type="match status" value="1"/>
</dbReference>
<comment type="caution">
    <text evidence="7">The sequence shown here is derived from an EMBL/GenBank/DDBJ whole genome shotgun (WGS) entry which is preliminary data.</text>
</comment>
<dbReference type="GO" id="GO:0003677">
    <property type="term" value="F:DNA binding"/>
    <property type="evidence" value="ECO:0007669"/>
    <property type="project" value="UniProtKB-KW"/>
</dbReference>
<evidence type="ECO:0000256" key="2">
    <source>
        <dbReference type="ARBA" id="ARBA00023015"/>
    </source>
</evidence>
<organism evidence="7 8">
    <name type="scientific">Liquidambar formosana</name>
    <name type="common">Formosan gum</name>
    <dbReference type="NCBI Taxonomy" id="63359"/>
    <lineage>
        <taxon>Eukaryota</taxon>
        <taxon>Viridiplantae</taxon>
        <taxon>Streptophyta</taxon>
        <taxon>Embryophyta</taxon>
        <taxon>Tracheophyta</taxon>
        <taxon>Spermatophyta</taxon>
        <taxon>Magnoliopsida</taxon>
        <taxon>eudicotyledons</taxon>
        <taxon>Gunneridae</taxon>
        <taxon>Pentapetalae</taxon>
        <taxon>Saxifragales</taxon>
        <taxon>Altingiaceae</taxon>
        <taxon>Liquidambar</taxon>
    </lineage>
</organism>
<dbReference type="InterPro" id="IPR036879">
    <property type="entry name" value="TF_MADSbox_sf"/>
</dbReference>
<keyword evidence="2" id="KW-0805">Transcription regulation</keyword>
<name>A0AAP0WPN4_LIQFO</name>
<dbReference type="SUPFAM" id="SSF55455">
    <property type="entry name" value="SRF-like"/>
    <property type="match status" value="1"/>
</dbReference>
<dbReference type="InterPro" id="IPR002100">
    <property type="entry name" value="TF_MADSbox"/>
</dbReference>
<dbReference type="Proteomes" id="UP001415857">
    <property type="component" value="Unassembled WGS sequence"/>
</dbReference>
<dbReference type="SMART" id="SM00432">
    <property type="entry name" value="MADS"/>
    <property type="match status" value="1"/>
</dbReference>
<comment type="subcellular location">
    <subcellularLocation>
        <location evidence="1">Nucleus</location>
    </subcellularLocation>
</comment>
<evidence type="ECO:0000259" key="6">
    <source>
        <dbReference type="PROSITE" id="PS50066"/>
    </source>
</evidence>
<evidence type="ECO:0000256" key="1">
    <source>
        <dbReference type="ARBA" id="ARBA00004123"/>
    </source>
</evidence>
<keyword evidence="8" id="KW-1185">Reference proteome</keyword>
<evidence type="ECO:0000256" key="4">
    <source>
        <dbReference type="ARBA" id="ARBA00023163"/>
    </source>
</evidence>
<dbReference type="Gene3D" id="3.40.1810.10">
    <property type="entry name" value="Transcription factor, MADS-box"/>
    <property type="match status" value="1"/>
</dbReference>
<proteinExistence type="predicted"/>
<evidence type="ECO:0000313" key="8">
    <source>
        <dbReference type="Proteomes" id="UP001415857"/>
    </source>
</evidence>
<gene>
    <name evidence="7" type="ORF">L1049_023206</name>
</gene>
<dbReference type="AlphaFoldDB" id="A0AAP0WPN4"/>
<sequence>MAIERIENQTTRQVTFSRRRTGLFKKANELSVLCGAQIGLIIFSSTGKMFEYCSEPSRHTMG</sequence>
<evidence type="ECO:0000256" key="3">
    <source>
        <dbReference type="ARBA" id="ARBA00023125"/>
    </source>
</evidence>
<dbReference type="InterPro" id="IPR050142">
    <property type="entry name" value="MADS-box/MEF2_TF"/>
</dbReference>
<protein>
    <recommendedName>
        <fullName evidence="6">MADS-box domain-containing protein</fullName>
    </recommendedName>
</protein>
<keyword evidence="3" id="KW-0238">DNA-binding</keyword>
<dbReference type="PROSITE" id="PS50066">
    <property type="entry name" value="MADS_BOX_2"/>
    <property type="match status" value="1"/>
</dbReference>
<dbReference type="EMBL" id="JBBPBK010000011">
    <property type="protein sequence ID" value="KAK9275932.1"/>
    <property type="molecule type" value="Genomic_DNA"/>
</dbReference>
<reference evidence="7 8" key="1">
    <citation type="journal article" date="2024" name="Plant J.">
        <title>Genome sequences and population genomics reveal climatic adaptation and genomic divergence between two closely related sweetgum species.</title>
        <authorList>
            <person name="Xu W.Q."/>
            <person name="Ren C.Q."/>
            <person name="Zhang X.Y."/>
            <person name="Comes H.P."/>
            <person name="Liu X.H."/>
            <person name="Li Y.G."/>
            <person name="Kettle C.J."/>
            <person name="Jalonen R."/>
            <person name="Gaisberger H."/>
            <person name="Ma Y.Z."/>
            <person name="Qiu Y.X."/>
        </authorList>
    </citation>
    <scope>NUCLEOTIDE SEQUENCE [LARGE SCALE GENOMIC DNA]</scope>
    <source>
        <strain evidence="7">Hangzhou</strain>
    </source>
</reference>
<keyword evidence="4" id="KW-0804">Transcription</keyword>
<dbReference type="GO" id="GO:0046983">
    <property type="term" value="F:protein dimerization activity"/>
    <property type="evidence" value="ECO:0007669"/>
    <property type="project" value="InterPro"/>
</dbReference>
<dbReference type="PRINTS" id="PR00404">
    <property type="entry name" value="MADSDOMAIN"/>
</dbReference>
<accession>A0AAP0WPN4</accession>
<keyword evidence="5" id="KW-0539">Nucleus</keyword>
<feature type="domain" description="MADS-box" evidence="6">
    <location>
        <begin position="1"/>
        <end position="56"/>
    </location>
</feature>
<dbReference type="GO" id="GO:0005634">
    <property type="term" value="C:nucleus"/>
    <property type="evidence" value="ECO:0007669"/>
    <property type="project" value="UniProtKB-SubCell"/>
</dbReference>
<evidence type="ECO:0000256" key="5">
    <source>
        <dbReference type="ARBA" id="ARBA00023242"/>
    </source>
</evidence>